<comment type="caution">
    <text evidence="2">The sequence shown here is derived from an EMBL/GenBank/DDBJ whole genome shotgun (WGS) entry which is preliminary data.</text>
</comment>
<feature type="signal peptide" evidence="1">
    <location>
        <begin position="1"/>
        <end position="26"/>
    </location>
</feature>
<dbReference type="RefSeq" id="WP_184337405.1">
    <property type="nucleotide sequence ID" value="NZ_JACHIG010000001.1"/>
</dbReference>
<evidence type="ECO:0000313" key="2">
    <source>
        <dbReference type="EMBL" id="MBB5030600.1"/>
    </source>
</evidence>
<proteinExistence type="predicted"/>
<dbReference type="EMBL" id="JACHIG010000001">
    <property type="protein sequence ID" value="MBB5030600.1"/>
    <property type="molecule type" value="Genomic_DNA"/>
</dbReference>
<gene>
    <name evidence="2" type="ORF">HNQ65_000154</name>
</gene>
<name>A0A7W7Y7D3_9BACT</name>
<dbReference type="AlphaFoldDB" id="A0A7W7Y7D3"/>
<evidence type="ECO:0000313" key="3">
    <source>
        <dbReference type="Proteomes" id="UP000590740"/>
    </source>
</evidence>
<dbReference type="Proteomes" id="UP000590740">
    <property type="component" value="Unassembled WGS sequence"/>
</dbReference>
<keyword evidence="3" id="KW-1185">Reference proteome</keyword>
<sequence length="71" mass="7440">MKLCLTQRLALLLSLFVSHTGFTSSAAAQTAAPASSSASAQPAVAPVGQSCYFAICLQSLFTRQEYTLAIQ</sequence>
<organism evidence="2 3">
    <name type="scientific">Prosthecobacter vanneervenii</name>
    <dbReference type="NCBI Taxonomy" id="48466"/>
    <lineage>
        <taxon>Bacteria</taxon>
        <taxon>Pseudomonadati</taxon>
        <taxon>Verrucomicrobiota</taxon>
        <taxon>Verrucomicrobiia</taxon>
        <taxon>Verrucomicrobiales</taxon>
        <taxon>Verrucomicrobiaceae</taxon>
        <taxon>Prosthecobacter</taxon>
    </lineage>
</organism>
<evidence type="ECO:0000256" key="1">
    <source>
        <dbReference type="SAM" id="SignalP"/>
    </source>
</evidence>
<reference evidence="2 3" key="1">
    <citation type="submission" date="2020-08" db="EMBL/GenBank/DDBJ databases">
        <title>Genomic Encyclopedia of Type Strains, Phase IV (KMG-IV): sequencing the most valuable type-strain genomes for metagenomic binning, comparative biology and taxonomic classification.</title>
        <authorList>
            <person name="Goeker M."/>
        </authorList>
    </citation>
    <scope>NUCLEOTIDE SEQUENCE [LARGE SCALE GENOMIC DNA]</scope>
    <source>
        <strain evidence="2 3">DSM 12252</strain>
    </source>
</reference>
<accession>A0A7W7Y7D3</accession>
<keyword evidence="1" id="KW-0732">Signal</keyword>
<protein>
    <submittedName>
        <fullName evidence="2">Uncharacterized protein</fullName>
    </submittedName>
</protein>
<feature type="chain" id="PRO_5031206155" evidence="1">
    <location>
        <begin position="27"/>
        <end position="71"/>
    </location>
</feature>